<dbReference type="Pfam" id="PF00009">
    <property type="entry name" value="GTP_EFTU"/>
    <property type="match status" value="1"/>
</dbReference>
<proteinExistence type="inferred from homology"/>
<keyword evidence="6" id="KW-0378">Hydrolase</keyword>
<keyword evidence="11" id="KW-1185">Reference proteome</keyword>
<comment type="similarity">
    <text evidence="2">Belongs to the TRAFAC class translation factor GTPase superfamily. Classic translation factor GTPase family. EF-Tu/EF-1A subfamily.</text>
</comment>
<dbReference type="PRINTS" id="PR00315">
    <property type="entry name" value="ELONGATNFCT"/>
</dbReference>
<evidence type="ECO:0000256" key="2">
    <source>
        <dbReference type="ARBA" id="ARBA00007249"/>
    </source>
</evidence>
<dbReference type="Proteomes" id="UP000515204">
    <property type="component" value="Unplaced"/>
</dbReference>
<evidence type="ECO:0000256" key="9">
    <source>
        <dbReference type="ARBA" id="ARBA00048107"/>
    </source>
</evidence>
<evidence type="ECO:0000256" key="8">
    <source>
        <dbReference type="ARBA" id="ARBA00023134"/>
    </source>
</evidence>
<dbReference type="GO" id="GO:0005525">
    <property type="term" value="F:GTP binding"/>
    <property type="evidence" value="ECO:0007669"/>
    <property type="project" value="UniProtKB-KW"/>
</dbReference>
<dbReference type="PROSITE" id="PS51722">
    <property type="entry name" value="G_TR_2"/>
    <property type="match status" value="1"/>
</dbReference>
<dbReference type="FunFam" id="2.40.30.10:FF:000011">
    <property type="entry name" value="Eukaryotic translation initiation factor 2 subunit gamma"/>
    <property type="match status" value="1"/>
</dbReference>
<dbReference type="InterPro" id="IPR009000">
    <property type="entry name" value="Transl_B-barrel_sf"/>
</dbReference>
<dbReference type="InterPro" id="IPR027417">
    <property type="entry name" value="P-loop_NTPase"/>
</dbReference>
<dbReference type="AlphaFoldDB" id="A0A6P3X4P6"/>
<dbReference type="CDD" id="cd01888">
    <property type="entry name" value="eIF2_gamma"/>
    <property type="match status" value="1"/>
</dbReference>
<dbReference type="GO" id="GO:0003924">
    <property type="term" value="F:GTPase activity"/>
    <property type="evidence" value="ECO:0007669"/>
    <property type="project" value="InterPro"/>
</dbReference>
<sequence length="475" mass="51398">MGGEEGLGVTTGQPNLCKQDLSKLDVSKLTALSREVISRQATINIGTIGHVAHGKSTIVKAISGVQTVRFKNELERNITIKLGYANAKIYKCDNEKCPPPGCYTSAGSSKDDSFPCLRPACTGRYQLVRHVSFVDCPGHDILMATMLNGAAVMDAALLLIAANESCPQPQTSEHLAAIEIMKLKHIIILQNKIDLVKEPQAREQHEQILKFIQGTVAEGAPIVPISAQLKPNADVLCRLLGDKEKIPIPMRDFTSEPRLIVIRSFDVNKPGCEVDDLKGGVAGGSILRGVLKVGMEIEVRPGLVSKDSEGKLTCRPIFSRIVSLFAEQNELQFAVPGGLIGVGTKIEPTLCRADRLVGQILGSVGTLPEIFIELEISYYLLKRLLGVRTEGDKKGARVPKLSKGEVLLVNIGSLSTGGRVLATRADLAKISLTSPVCTEINEKIALSRRVDKHWRLIGWGQICGGQTIDPILDQK</sequence>
<evidence type="ECO:0000256" key="7">
    <source>
        <dbReference type="ARBA" id="ARBA00022917"/>
    </source>
</evidence>
<dbReference type="InterPro" id="IPR015256">
    <property type="entry name" value="eIF2g_C"/>
</dbReference>
<comment type="subcellular location">
    <subcellularLocation>
        <location evidence="1">Cytoplasm</location>
    </subcellularLocation>
</comment>
<dbReference type="InterPro" id="IPR000795">
    <property type="entry name" value="T_Tr_GTP-bd_dom"/>
</dbReference>
<evidence type="ECO:0000256" key="5">
    <source>
        <dbReference type="ARBA" id="ARBA00022741"/>
    </source>
</evidence>
<dbReference type="GO" id="GO:0005829">
    <property type="term" value="C:cytosol"/>
    <property type="evidence" value="ECO:0007669"/>
    <property type="project" value="TreeGrafter"/>
</dbReference>
<dbReference type="InterPro" id="IPR050543">
    <property type="entry name" value="eIF2G"/>
</dbReference>
<evidence type="ECO:0000256" key="6">
    <source>
        <dbReference type="ARBA" id="ARBA00022801"/>
    </source>
</evidence>
<dbReference type="GO" id="GO:0003743">
    <property type="term" value="F:translation initiation factor activity"/>
    <property type="evidence" value="ECO:0007669"/>
    <property type="project" value="UniProtKB-KW"/>
</dbReference>
<dbReference type="CTD" id="41483"/>
<dbReference type="CDD" id="cd03688">
    <property type="entry name" value="eIF2_gamma_II"/>
    <property type="match status" value="1"/>
</dbReference>
<protein>
    <recommendedName>
        <fullName evidence="3">protein-synthesizing GTPase</fullName>
        <ecNumber evidence="3">3.6.5.3</ecNumber>
    </recommendedName>
</protein>
<dbReference type="SUPFAM" id="SSF52540">
    <property type="entry name" value="P-loop containing nucleoside triphosphate hydrolases"/>
    <property type="match status" value="1"/>
</dbReference>
<feature type="domain" description="Tr-type G" evidence="10">
    <location>
        <begin position="40"/>
        <end position="250"/>
    </location>
</feature>
<dbReference type="GO" id="GO:0005850">
    <property type="term" value="C:eukaryotic translation initiation factor 2 complex"/>
    <property type="evidence" value="ECO:0007669"/>
    <property type="project" value="TreeGrafter"/>
</dbReference>
<dbReference type="FunFam" id="2.40.30.10:FF:000009">
    <property type="entry name" value="Eukaryotic translation initiation factor 2 subunit gamma"/>
    <property type="match status" value="1"/>
</dbReference>
<dbReference type="PANTHER" id="PTHR42854">
    <property type="entry name" value="EUKARYOTIC TRANSLATION INITIATION FACTOR 2 SUBUNIT 3 FAMILY MEMBER"/>
    <property type="match status" value="1"/>
</dbReference>
<organism evidence="11 12">
    <name type="scientific">Dinoponera quadriceps</name>
    <name type="common">South American ant</name>
    <dbReference type="NCBI Taxonomy" id="609295"/>
    <lineage>
        <taxon>Eukaryota</taxon>
        <taxon>Metazoa</taxon>
        <taxon>Ecdysozoa</taxon>
        <taxon>Arthropoda</taxon>
        <taxon>Hexapoda</taxon>
        <taxon>Insecta</taxon>
        <taxon>Pterygota</taxon>
        <taxon>Neoptera</taxon>
        <taxon>Endopterygota</taxon>
        <taxon>Hymenoptera</taxon>
        <taxon>Apocrita</taxon>
        <taxon>Aculeata</taxon>
        <taxon>Formicoidea</taxon>
        <taxon>Formicidae</taxon>
        <taxon>Ponerinae</taxon>
        <taxon>Ponerini</taxon>
        <taxon>Dinoponera</taxon>
    </lineage>
</organism>
<keyword evidence="5" id="KW-0547">Nucleotide-binding</keyword>
<dbReference type="GO" id="GO:0001731">
    <property type="term" value="P:formation of translation preinitiation complex"/>
    <property type="evidence" value="ECO:0007669"/>
    <property type="project" value="TreeGrafter"/>
</dbReference>
<dbReference type="InterPro" id="IPR004161">
    <property type="entry name" value="EFTu-like_2"/>
</dbReference>
<dbReference type="CDD" id="cd15490">
    <property type="entry name" value="eIF2_gamma_III"/>
    <property type="match status" value="1"/>
</dbReference>
<dbReference type="GeneID" id="106743661"/>
<evidence type="ECO:0000259" key="10">
    <source>
        <dbReference type="PROSITE" id="PS51722"/>
    </source>
</evidence>
<reference evidence="12" key="1">
    <citation type="submission" date="2025-08" db="UniProtKB">
        <authorList>
            <consortium name="RefSeq"/>
        </authorList>
    </citation>
    <scope>IDENTIFICATION</scope>
</reference>
<evidence type="ECO:0000256" key="1">
    <source>
        <dbReference type="ARBA" id="ARBA00004496"/>
    </source>
</evidence>
<dbReference type="Pfam" id="PF03144">
    <property type="entry name" value="GTP_EFTU_D2"/>
    <property type="match status" value="1"/>
</dbReference>
<dbReference type="InterPro" id="IPR009001">
    <property type="entry name" value="Transl_elong_EF1A/Init_IF2_C"/>
</dbReference>
<dbReference type="SUPFAM" id="SSF50447">
    <property type="entry name" value="Translation proteins"/>
    <property type="match status" value="1"/>
</dbReference>
<evidence type="ECO:0000256" key="3">
    <source>
        <dbReference type="ARBA" id="ARBA00011986"/>
    </source>
</evidence>
<dbReference type="OrthoDB" id="1045173at2759"/>
<dbReference type="PANTHER" id="PTHR42854:SF3">
    <property type="entry name" value="EUKARYOTIC TRANSLATION INITIATION FACTOR 2 SUBUNIT 3-RELATED"/>
    <property type="match status" value="1"/>
</dbReference>
<dbReference type="InterPro" id="IPR044128">
    <property type="entry name" value="eIF2g_GTP-bd"/>
</dbReference>
<keyword evidence="7" id="KW-0648">Protein biosynthesis</keyword>
<dbReference type="Gene3D" id="2.40.30.10">
    <property type="entry name" value="Translation factors"/>
    <property type="match status" value="2"/>
</dbReference>
<gene>
    <name evidence="12" type="primary">LOC106743661</name>
</gene>
<dbReference type="InterPro" id="IPR044127">
    <property type="entry name" value="eIF2g_dom_2"/>
</dbReference>
<keyword evidence="8" id="KW-0342">GTP-binding</keyword>
<dbReference type="EC" id="3.6.5.3" evidence="3"/>
<evidence type="ECO:0000313" key="11">
    <source>
        <dbReference type="Proteomes" id="UP000515204"/>
    </source>
</evidence>
<evidence type="ECO:0000313" key="12">
    <source>
        <dbReference type="RefSeq" id="XP_014473207.1"/>
    </source>
</evidence>
<dbReference type="NCBIfam" id="NF003077">
    <property type="entry name" value="PRK04000.1"/>
    <property type="match status" value="1"/>
</dbReference>
<keyword evidence="4" id="KW-0396">Initiation factor</keyword>
<evidence type="ECO:0000256" key="4">
    <source>
        <dbReference type="ARBA" id="ARBA00022540"/>
    </source>
</evidence>
<dbReference type="GO" id="GO:0000049">
    <property type="term" value="F:tRNA binding"/>
    <property type="evidence" value="ECO:0007669"/>
    <property type="project" value="InterPro"/>
</dbReference>
<dbReference type="Gene3D" id="3.40.50.300">
    <property type="entry name" value="P-loop containing nucleotide triphosphate hydrolases"/>
    <property type="match status" value="1"/>
</dbReference>
<dbReference type="Pfam" id="PF09173">
    <property type="entry name" value="eIF2_C"/>
    <property type="match status" value="1"/>
</dbReference>
<dbReference type="RefSeq" id="XP_014473207.1">
    <property type="nucleotide sequence ID" value="XM_014617721.1"/>
</dbReference>
<dbReference type="FunFam" id="3.40.50.300:FF:000065">
    <property type="entry name" value="Eukaryotic translation initiation factor 2 subunit gamma"/>
    <property type="match status" value="1"/>
</dbReference>
<name>A0A6P3X4P6_DINQU</name>
<comment type="catalytic activity">
    <reaction evidence="9">
        <text>GTP + H2O = GDP + phosphate + H(+)</text>
        <dbReference type="Rhea" id="RHEA:19669"/>
        <dbReference type="ChEBI" id="CHEBI:15377"/>
        <dbReference type="ChEBI" id="CHEBI:15378"/>
        <dbReference type="ChEBI" id="CHEBI:37565"/>
        <dbReference type="ChEBI" id="CHEBI:43474"/>
        <dbReference type="ChEBI" id="CHEBI:58189"/>
        <dbReference type="EC" id="3.6.5.3"/>
    </reaction>
</comment>
<dbReference type="SUPFAM" id="SSF50465">
    <property type="entry name" value="EF-Tu/eEF-1alpha/eIF2-gamma C-terminal domain"/>
    <property type="match status" value="1"/>
</dbReference>
<accession>A0A6P3X4P6</accession>